<name>A0A829DBE0_LEPIR</name>
<reference evidence="2 3" key="1">
    <citation type="submission" date="2013-02" db="EMBL/GenBank/DDBJ databases">
        <authorList>
            <person name="Harkins D.M."/>
            <person name="Durkin A.S."/>
            <person name="Brinkac L.M."/>
            <person name="Haft D.H."/>
            <person name="Selengut J.D."/>
            <person name="Sanka R."/>
            <person name="DePew J."/>
            <person name="Purushe J."/>
            <person name="Whelen A.C."/>
            <person name="Vinetz J.M."/>
            <person name="Sutton G.G."/>
            <person name="Nierman W.C."/>
            <person name="Fouts D.E."/>
        </authorList>
    </citation>
    <scope>NUCLEOTIDE SEQUENCE [LARGE SCALE GENOMIC DNA]</scope>
    <source>
        <strain evidence="2 3">2002000626</strain>
    </source>
</reference>
<accession>A0A829DBE0</accession>
<dbReference type="AlphaFoldDB" id="A0A829DBE0"/>
<dbReference type="Pfam" id="PF12697">
    <property type="entry name" value="Abhydrolase_6"/>
    <property type="match status" value="1"/>
</dbReference>
<feature type="domain" description="AB hydrolase-1" evidence="1">
    <location>
        <begin position="80"/>
        <end position="294"/>
    </location>
</feature>
<evidence type="ECO:0000259" key="1">
    <source>
        <dbReference type="Pfam" id="PF12697"/>
    </source>
</evidence>
<evidence type="ECO:0000313" key="3">
    <source>
        <dbReference type="Proteomes" id="UP000012329"/>
    </source>
</evidence>
<dbReference type="InterPro" id="IPR029058">
    <property type="entry name" value="AB_hydrolase_fold"/>
</dbReference>
<dbReference type="GO" id="GO:0016020">
    <property type="term" value="C:membrane"/>
    <property type="evidence" value="ECO:0007669"/>
    <property type="project" value="TreeGrafter"/>
</dbReference>
<dbReference type="PANTHER" id="PTHR43798">
    <property type="entry name" value="MONOACYLGLYCEROL LIPASE"/>
    <property type="match status" value="1"/>
</dbReference>
<dbReference type="PANTHER" id="PTHR43798:SF33">
    <property type="entry name" value="HYDROLASE, PUTATIVE (AFU_ORTHOLOGUE AFUA_2G14860)-RELATED"/>
    <property type="match status" value="1"/>
</dbReference>
<organism evidence="2 3">
    <name type="scientific">Leptospira interrogans str. 2002000626</name>
    <dbReference type="NCBI Taxonomy" id="996803"/>
    <lineage>
        <taxon>Bacteria</taxon>
        <taxon>Pseudomonadati</taxon>
        <taxon>Spirochaetota</taxon>
        <taxon>Spirochaetia</taxon>
        <taxon>Leptospirales</taxon>
        <taxon>Leptospiraceae</taxon>
        <taxon>Leptospira</taxon>
    </lineage>
</organism>
<keyword evidence="2" id="KW-0378">Hydrolase</keyword>
<gene>
    <name evidence="2" type="ORF">LEP1GSC029_3727</name>
</gene>
<evidence type="ECO:0000313" key="2">
    <source>
        <dbReference type="EMBL" id="EMY06345.1"/>
    </source>
</evidence>
<dbReference type="EMBL" id="AFJL02000044">
    <property type="protein sequence ID" value="EMY06345.1"/>
    <property type="molecule type" value="Genomic_DNA"/>
</dbReference>
<dbReference type="Gene3D" id="3.40.50.1820">
    <property type="entry name" value="alpha/beta hydrolase"/>
    <property type="match status" value="1"/>
</dbReference>
<dbReference type="Proteomes" id="UP000012329">
    <property type="component" value="Unassembled WGS sequence"/>
</dbReference>
<proteinExistence type="predicted"/>
<dbReference type="SUPFAM" id="SSF53474">
    <property type="entry name" value="alpha/beta-Hydrolases"/>
    <property type="match status" value="1"/>
</dbReference>
<sequence>MKIQLGIQNRFRKVGLTLCFLIFLFGVNSINASYAKEILTYDLIGRNFYSLKTTYYTINVVHYKYVRDPGGPIIFKPRSVLFVHGFGDNSTLFEPLAKELILKGKAQNVYIMDLPGHGASTMAPGTSEYPANYSQLSVTNYADALRALLGRMTSTEGKKIQTIVGHSTGGLVIQTIQDLFHRNGGNLLSSFGIENTILLGSDIPSPLPWYGGDAPMSDPNSAKSFVWNFRILKILGSLPDPPYAEFGWFVKTPDDFYINTKYAVNGVPVTGAPTTEQLKTMSDLEPYVAAANIVGLDYTAQTTDAVPRISVAQNLWNGFNLKVVWMDKDVFFSQSETQGLAQYLKEGLNAITISDPEATHNSPFSKPSLFLSLFNFFMSRRTKRCGTLTNCSILLYKITFKYNNILLPLPVSIKSSSTNFVIEFQLTLFGIIPMRKRLKHKYWIEHSVIQLRTGIYYINSSSVL</sequence>
<dbReference type="InterPro" id="IPR050266">
    <property type="entry name" value="AB_hydrolase_sf"/>
</dbReference>
<comment type="caution">
    <text evidence="2">The sequence shown here is derived from an EMBL/GenBank/DDBJ whole genome shotgun (WGS) entry which is preliminary data.</text>
</comment>
<protein>
    <submittedName>
        <fullName evidence="2">Alpha/beta hydrolase family protein</fullName>
    </submittedName>
</protein>
<dbReference type="InterPro" id="IPR000073">
    <property type="entry name" value="AB_hydrolase_1"/>
</dbReference>
<dbReference type="GO" id="GO:0016787">
    <property type="term" value="F:hydrolase activity"/>
    <property type="evidence" value="ECO:0007669"/>
    <property type="project" value="UniProtKB-KW"/>
</dbReference>